<comment type="caution">
    <text evidence="3">The sequence shown here is derived from an EMBL/GenBank/DDBJ whole genome shotgun (WGS) entry which is preliminary data.</text>
</comment>
<keyword evidence="4" id="KW-1185">Reference proteome</keyword>
<name>A0A0J7IFY9_9FLAO</name>
<dbReference type="EMBL" id="LFND01000003">
    <property type="protein sequence ID" value="KMQ64881.1"/>
    <property type="molecule type" value="Genomic_DNA"/>
</dbReference>
<evidence type="ECO:0000256" key="1">
    <source>
        <dbReference type="ARBA" id="ARBA00022729"/>
    </source>
</evidence>
<dbReference type="Proteomes" id="UP000036261">
    <property type="component" value="Unassembled WGS sequence"/>
</dbReference>
<sequence>MDIITGTVGWEFGSSGYSSYTPFSSNAATFDDDLYEEIDNEADLISPSVNTTSYNTITLSFEYSLEDYAGSGDFIVSVWNGTSWIQVFSQTSDMLFEAKSIDVTAYKNANFRVKFKYMDDDWGWGAGLDTYKLTGTNNLSTNEVDELKTIKIGPNPISDKLTFFTDKKVSNINIYNASGVKVHYDEDNNNTINLSQLTKGIYFITFEINGEIYKKKFIKN</sequence>
<proteinExistence type="predicted"/>
<gene>
    <name evidence="3" type="ORF">ACM46_11770</name>
</gene>
<dbReference type="AlphaFoldDB" id="A0A0J7IFY9"/>
<organism evidence="3 4">
    <name type="scientific">Chryseobacterium angstadtii</name>
    <dbReference type="NCBI Taxonomy" id="558151"/>
    <lineage>
        <taxon>Bacteria</taxon>
        <taxon>Pseudomonadati</taxon>
        <taxon>Bacteroidota</taxon>
        <taxon>Flavobacteriia</taxon>
        <taxon>Flavobacteriales</taxon>
        <taxon>Weeksellaceae</taxon>
        <taxon>Chryseobacterium group</taxon>
        <taxon>Chryseobacterium</taxon>
    </lineage>
</organism>
<accession>A0A0J7IFY9</accession>
<feature type="domain" description="Secretion system C-terminal sorting" evidence="2">
    <location>
        <begin position="154"/>
        <end position="218"/>
    </location>
</feature>
<dbReference type="STRING" id="558151.ACM46_11770"/>
<evidence type="ECO:0000259" key="2">
    <source>
        <dbReference type="Pfam" id="PF18962"/>
    </source>
</evidence>
<evidence type="ECO:0000313" key="3">
    <source>
        <dbReference type="EMBL" id="KMQ64881.1"/>
    </source>
</evidence>
<protein>
    <recommendedName>
        <fullName evidence="2">Secretion system C-terminal sorting domain-containing protein</fullName>
    </recommendedName>
</protein>
<reference evidence="3 4" key="1">
    <citation type="journal article" date="2013" name="Int. J. Syst. Evol. Microbiol.">
        <title>Chryseobacterium angstadtii sp. nov., isolated from a newt tank.</title>
        <authorList>
            <person name="Kirk K.E."/>
            <person name="Hoffman J.A."/>
            <person name="Smith K.A."/>
            <person name="Strahan B.L."/>
            <person name="Failor K.C."/>
            <person name="Krebs J.E."/>
            <person name="Gale A.N."/>
            <person name="Do T.D."/>
            <person name="Sontag T.C."/>
            <person name="Batties A.M."/>
            <person name="Mistiszyn K."/>
            <person name="Newman J.D."/>
        </authorList>
    </citation>
    <scope>NUCLEOTIDE SEQUENCE [LARGE SCALE GENOMIC DNA]</scope>
    <source>
        <strain evidence="3 4">KM</strain>
    </source>
</reference>
<dbReference type="PATRIC" id="fig|558151.6.peg.2484"/>
<evidence type="ECO:0000313" key="4">
    <source>
        <dbReference type="Proteomes" id="UP000036261"/>
    </source>
</evidence>
<keyword evidence="1" id="KW-0732">Signal</keyword>
<dbReference type="Pfam" id="PF18962">
    <property type="entry name" value="Por_Secre_tail"/>
    <property type="match status" value="1"/>
</dbReference>
<dbReference type="InterPro" id="IPR026444">
    <property type="entry name" value="Secre_tail"/>
</dbReference>
<dbReference type="NCBIfam" id="TIGR04183">
    <property type="entry name" value="Por_Secre_tail"/>
    <property type="match status" value="1"/>
</dbReference>